<dbReference type="InterPro" id="IPR018201">
    <property type="entry name" value="Ketoacyl_synth_AS"/>
</dbReference>
<dbReference type="Pfam" id="PF21089">
    <property type="entry name" value="PKS_DH_N"/>
    <property type="match status" value="1"/>
</dbReference>
<dbReference type="InterPro" id="IPR009081">
    <property type="entry name" value="PP-bd_ACP"/>
</dbReference>
<dbReference type="SUPFAM" id="SSF47336">
    <property type="entry name" value="ACP-like"/>
    <property type="match status" value="1"/>
</dbReference>
<evidence type="ECO:0000259" key="12">
    <source>
        <dbReference type="PROSITE" id="PS52019"/>
    </source>
</evidence>
<dbReference type="InterPro" id="IPR020806">
    <property type="entry name" value="PKS_PP-bd"/>
</dbReference>
<dbReference type="PANTHER" id="PTHR43775:SF51">
    <property type="entry name" value="INACTIVE PHENOLPHTHIOCEROL SYNTHESIS POLYKETIDE SYNTHASE TYPE I PKS1-RELATED"/>
    <property type="match status" value="1"/>
</dbReference>
<comment type="cofactor">
    <cofactor evidence="1">
        <name>pantetheine 4'-phosphate</name>
        <dbReference type="ChEBI" id="CHEBI:47942"/>
    </cofactor>
</comment>
<feature type="region of interest" description="C-terminal hotdog fold" evidence="9">
    <location>
        <begin position="1071"/>
        <end position="1206"/>
    </location>
</feature>
<dbReference type="Gene3D" id="3.10.129.110">
    <property type="entry name" value="Polyketide synthase dehydratase"/>
    <property type="match status" value="1"/>
</dbReference>
<gene>
    <name evidence="13" type="ORF">ACFFIA_15090</name>
</gene>
<dbReference type="Pfam" id="PF22953">
    <property type="entry name" value="SpnB_Rossmann"/>
    <property type="match status" value="1"/>
</dbReference>
<dbReference type="InterPro" id="IPR049552">
    <property type="entry name" value="PKS_DH_N"/>
</dbReference>
<dbReference type="SUPFAM" id="SSF51735">
    <property type="entry name" value="NAD(P)-binding Rossmann-fold domains"/>
    <property type="match status" value="2"/>
</dbReference>
<evidence type="ECO:0000256" key="8">
    <source>
        <dbReference type="ARBA" id="ARBA00023315"/>
    </source>
</evidence>
<keyword evidence="13" id="KW-0436">Ligase</keyword>
<keyword evidence="3" id="KW-0596">Phosphopantetheine</keyword>
<dbReference type="Gene3D" id="3.40.366.10">
    <property type="entry name" value="Malonyl-Coenzyme A Acyl Carrier Protein, domain 2"/>
    <property type="match status" value="1"/>
</dbReference>
<dbReference type="SMART" id="SM00823">
    <property type="entry name" value="PKS_PP"/>
    <property type="match status" value="1"/>
</dbReference>
<dbReference type="Pfam" id="PF00109">
    <property type="entry name" value="ketoacyl-synt"/>
    <property type="match status" value="1"/>
</dbReference>
<dbReference type="EMBL" id="JBHLUH010000022">
    <property type="protein sequence ID" value="MFC0528985.1"/>
    <property type="molecule type" value="Genomic_DNA"/>
</dbReference>
<dbReference type="InterPro" id="IPR016039">
    <property type="entry name" value="Thiolase-like"/>
</dbReference>
<dbReference type="Pfam" id="PF16197">
    <property type="entry name" value="KAsynt_C_assoc"/>
    <property type="match status" value="1"/>
</dbReference>
<dbReference type="EC" id="6.4.-.-" evidence="13"/>
<dbReference type="SMART" id="SM00825">
    <property type="entry name" value="PKS_KS"/>
    <property type="match status" value="1"/>
</dbReference>
<dbReference type="InterPro" id="IPR036291">
    <property type="entry name" value="NAD(P)-bd_dom_sf"/>
</dbReference>
<dbReference type="PROSITE" id="PS52004">
    <property type="entry name" value="KS3_2"/>
    <property type="match status" value="1"/>
</dbReference>
<dbReference type="InterPro" id="IPR055123">
    <property type="entry name" value="SpnB-like_Rossmann"/>
</dbReference>
<feature type="domain" description="Carrier" evidence="10">
    <location>
        <begin position="1693"/>
        <end position="1771"/>
    </location>
</feature>
<dbReference type="PROSITE" id="PS00606">
    <property type="entry name" value="KS3_1"/>
    <property type="match status" value="1"/>
</dbReference>
<dbReference type="SUPFAM" id="SSF52151">
    <property type="entry name" value="FabD/lysophospholipase-like"/>
    <property type="match status" value="1"/>
</dbReference>
<dbReference type="CDD" id="cd08956">
    <property type="entry name" value="KR_3_FAS_SDR_x"/>
    <property type="match status" value="1"/>
</dbReference>
<dbReference type="EC" id="2.3.1.-" evidence="13"/>
<comment type="caution">
    <text evidence="13">The sequence shown here is derived from an EMBL/GenBank/DDBJ whole genome shotgun (WGS) entry which is preliminary data.</text>
</comment>
<protein>
    <submittedName>
        <fullName evidence="13">Type I polyketide synthase</fullName>
        <ecNumber evidence="13">2.3.1.-</ecNumber>
        <ecNumber evidence="13">6.4.-.-</ecNumber>
    </submittedName>
</protein>
<evidence type="ECO:0000256" key="2">
    <source>
        <dbReference type="ARBA" id="ARBA00004792"/>
    </source>
</evidence>
<evidence type="ECO:0000313" key="14">
    <source>
        <dbReference type="Proteomes" id="UP001589867"/>
    </source>
</evidence>
<dbReference type="Gene3D" id="3.40.50.720">
    <property type="entry name" value="NAD(P)-binding Rossmann-like Domain"/>
    <property type="match status" value="1"/>
</dbReference>
<feature type="domain" description="PKS/mFAS DH" evidence="12">
    <location>
        <begin position="925"/>
        <end position="1206"/>
    </location>
</feature>
<dbReference type="RefSeq" id="WP_377251293.1">
    <property type="nucleotide sequence ID" value="NZ_JBHLUH010000022.1"/>
</dbReference>
<dbReference type="Gene3D" id="3.30.70.3290">
    <property type="match status" value="1"/>
</dbReference>
<keyword evidence="7" id="KW-0511">Multifunctional enzyme</keyword>
<keyword evidence="14" id="KW-1185">Reference proteome</keyword>
<dbReference type="InterPro" id="IPR014043">
    <property type="entry name" value="Acyl_transferase_dom"/>
</dbReference>
<dbReference type="SMART" id="SM01294">
    <property type="entry name" value="PKS_PP_betabranch"/>
    <property type="match status" value="1"/>
</dbReference>
<dbReference type="InterPro" id="IPR049900">
    <property type="entry name" value="PKS_mFAS_DH"/>
</dbReference>
<dbReference type="InterPro" id="IPR014031">
    <property type="entry name" value="Ketoacyl_synth_C"/>
</dbReference>
<proteinExistence type="predicted"/>
<dbReference type="InterPro" id="IPR050091">
    <property type="entry name" value="PKS_NRPS_Biosynth_Enz"/>
</dbReference>
<dbReference type="InterPro" id="IPR014030">
    <property type="entry name" value="Ketoacyl_synth_N"/>
</dbReference>
<evidence type="ECO:0000313" key="13">
    <source>
        <dbReference type="EMBL" id="MFC0528985.1"/>
    </source>
</evidence>
<dbReference type="Gene3D" id="3.40.47.10">
    <property type="match status" value="1"/>
</dbReference>
<dbReference type="SMART" id="SM00827">
    <property type="entry name" value="PKS_AT"/>
    <property type="match status" value="1"/>
</dbReference>
<dbReference type="PROSITE" id="PS50075">
    <property type="entry name" value="CARRIER"/>
    <property type="match status" value="1"/>
</dbReference>
<dbReference type="Pfam" id="PF14765">
    <property type="entry name" value="PS-DH"/>
    <property type="match status" value="1"/>
</dbReference>
<dbReference type="InterPro" id="IPR013968">
    <property type="entry name" value="PKS_KR"/>
</dbReference>
<evidence type="ECO:0000256" key="3">
    <source>
        <dbReference type="ARBA" id="ARBA00022450"/>
    </source>
</evidence>
<dbReference type="CDD" id="cd00833">
    <property type="entry name" value="PKS"/>
    <property type="match status" value="1"/>
</dbReference>
<dbReference type="InterPro" id="IPR049551">
    <property type="entry name" value="PKS_DH_C"/>
</dbReference>
<dbReference type="Proteomes" id="UP001589867">
    <property type="component" value="Unassembled WGS sequence"/>
</dbReference>
<dbReference type="Pfam" id="PF08659">
    <property type="entry name" value="KR"/>
    <property type="match status" value="1"/>
</dbReference>
<dbReference type="GO" id="GO:0016746">
    <property type="term" value="F:acyltransferase activity"/>
    <property type="evidence" value="ECO:0007669"/>
    <property type="project" value="UniProtKB-KW"/>
</dbReference>
<dbReference type="Pfam" id="PF00698">
    <property type="entry name" value="Acyl_transf_1"/>
    <property type="match status" value="1"/>
</dbReference>
<dbReference type="Pfam" id="PF08990">
    <property type="entry name" value="Docking"/>
    <property type="match status" value="1"/>
</dbReference>
<dbReference type="InterPro" id="IPR001227">
    <property type="entry name" value="Ac_transferase_dom_sf"/>
</dbReference>
<comment type="pathway">
    <text evidence="2">Antibiotic biosynthesis.</text>
</comment>
<organism evidence="13 14">
    <name type="scientific">Phytohabitans kaempferiae</name>
    <dbReference type="NCBI Taxonomy" id="1620943"/>
    <lineage>
        <taxon>Bacteria</taxon>
        <taxon>Bacillati</taxon>
        <taxon>Actinomycetota</taxon>
        <taxon>Actinomycetes</taxon>
        <taxon>Micromonosporales</taxon>
        <taxon>Micromonosporaceae</taxon>
    </lineage>
</organism>
<dbReference type="InterPro" id="IPR057326">
    <property type="entry name" value="KR_dom"/>
</dbReference>
<feature type="domain" description="Ketosynthase family 3 (KS3)" evidence="11">
    <location>
        <begin position="34"/>
        <end position="461"/>
    </location>
</feature>
<dbReference type="InterPro" id="IPR015083">
    <property type="entry name" value="NorB/c/GfsB-D-like_docking"/>
</dbReference>
<dbReference type="InterPro" id="IPR016036">
    <property type="entry name" value="Malonyl_transacylase_ACP-bd"/>
</dbReference>
<dbReference type="SUPFAM" id="SSF55048">
    <property type="entry name" value="Probable ACP-binding domain of malonyl-CoA ACP transacylase"/>
    <property type="match status" value="1"/>
</dbReference>
<keyword evidence="5 13" id="KW-0808">Transferase</keyword>
<feature type="active site" description="Proton donor; for dehydratase activity" evidence="9">
    <location>
        <position position="1130"/>
    </location>
</feature>
<keyword evidence="4" id="KW-0597">Phosphoprotein</keyword>
<dbReference type="Gene3D" id="1.10.1200.10">
    <property type="entry name" value="ACP-like"/>
    <property type="match status" value="1"/>
</dbReference>
<dbReference type="InterPro" id="IPR036736">
    <property type="entry name" value="ACP-like_sf"/>
</dbReference>
<keyword evidence="8 13" id="KW-0012">Acyltransferase</keyword>
<evidence type="ECO:0000256" key="7">
    <source>
        <dbReference type="ARBA" id="ARBA00023268"/>
    </source>
</evidence>
<evidence type="ECO:0000256" key="6">
    <source>
        <dbReference type="ARBA" id="ARBA00023194"/>
    </source>
</evidence>
<dbReference type="SMART" id="SM00826">
    <property type="entry name" value="PKS_DH"/>
    <property type="match status" value="1"/>
</dbReference>
<dbReference type="Pfam" id="PF02801">
    <property type="entry name" value="Ketoacyl-synt_C"/>
    <property type="match status" value="1"/>
</dbReference>
<dbReference type="InterPro" id="IPR016035">
    <property type="entry name" value="Acyl_Trfase/lysoPLipase"/>
</dbReference>
<dbReference type="InterPro" id="IPR020807">
    <property type="entry name" value="PKS_DH"/>
</dbReference>
<evidence type="ECO:0000256" key="5">
    <source>
        <dbReference type="ARBA" id="ARBA00022679"/>
    </source>
</evidence>
<dbReference type="PROSITE" id="PS52019">
    <property type="entry name" value="PKS_MFAS_DH"/>
    <property type="match status" value="1"/>
</dbReference>
<name>A0ABV6M2R3_9ACTN</name>
<evidence type="ECO:0000259" key="11">
    <source>
        <dbReference type="PROSITE" id="PS52004"/>
    </source>
</evidence>
<dbReference type="InterPro" id="IPR042104">
    <property type="entry name" value="PKS_dehydratase_sf"/>
</dbReference>
<dbReference type="InterPro" id="IPR032821">
    <property type="entry name" value="PKS_assoc"/>
</dbReference>
<feature type="active site" description="Proton acceptor; for dehydratase activity" evidence="9">
    <location>
        <position position="957"/>
    </location>
</feature>
<reference evidence="13 14" key="1">
    <citation type="submission" date="2024-09" db="EMBL/GenBank/DDBJ databases">
        <authorList>
            <person name="Sun Q."/>
            <person name="Mori K."/>
        </authorList>
    </citation>
    <scope>NUCLEOTIDE SEQUENCE [LARGE SCALE GENOMIC DNA]</scope>
    <source>
        <strain evidence="13 14">TBRC 3947</strain>
    </source>
</reference>
<evidence type="ECO:0000259" key="10">
    <source>
        <dbReference type="PROSITE" id="PS50075"/>
    </source>
</evidence>
<dbReference type="Pfam" id="PF00550">
    <property type="entry name" value="PP-binding"/>
    <property type="match status" value="1"/>
</dbReference>
<evidence type="ECO:0000256" key="9">
    <source>
        <dbReference type="PROSITE-ProRule" id="PRU01363"/>
    </source>
</evidence>
<dbReference type="GO" id="GO:0016874">
    <property type="term" value="F:ligase activity"/>
    <property type="evidence" value="ECO:0007669"/>
    <property type="project" value="UniProtKB-KW"/>
</dbReference>
<evidence type="ECO:0000256" key="4">
    <source>
        <dbReference type="ARBA" id="ARBA00022553"/>
    </source>
</evidence>
<dbReference type="SMART" id="SM00822">
    <property type="entry name" value="PKS_KR"/>
    <property type="match status" value="1"/>
</dbReference>
<dbReference type="InterPro" id="IPR020841">
    <property type="entry name" value="PKS_Beta-ketoAc_synthase_dom"/>
</dbReference>
<sequence length="1861" mass="192557">MTESPERLAEALRRSLKEVTRLRQQNQRLAAASLEPIAIVGIGCRYPGGVDSPEALWQLVDGARDAITGFPTDRGWDPDDLYDQDPDRAGKTYVCAGGFLTDPGAFDADFFGVGAREALAMDPQQRLFLECAWVALEEAGIDPTTIRGSTTGVFAGCSMPDYGDAASAGAQGVEGFRVTGTELSMVSGRVAYTLGLEGPALTVDTACSSSLVALHLAAQSLRRGECSLALAGGVTVLATPEAYVGFSRQRGLAPDGRCKSYADAADGTAWSEGVGVLALERLSDARRNGRQVLAVVRGSAVNSDGASNGFTAPNGLAQQRVIRDALVDAGVDGVDVDVVEGHGTGTVLGDPIEAQALLATYGRGRPAGRPLWLGSLKSNIGHAQAAAGVAGVIKMVLALRYGVLPRTLHVDAPSSHVDWSAGSVELLTASRSWPRPAGGVRRAGVSSFGLSGTNAHVIVEEAPEPVEPLASAEPVVSSLPGVVAWPVSGVSGPALRAQAARLLEFVAGRGELDPVDVGWSLATSRSMFRHRAVVVGSDRDELLRGLAALVDGEPGAVQGTAGGGLTAFLFAGQGAQRLGMGSGLVEAFPVFAEAFDGVCAELDPHLDRPLREVIADGSGGLLDLTGWAQPALFAVEVALFRLLESWGVVPDLLLGHSVGELAAAHVAGVWSLPDACRLVAARARLMQALPSGGVMAAIQASETEVRGLLTSGVDVAAVNSPGSVVVSGDEEPVAAVEAHFAGLGRRVKRLPVSHAFHSVRMEPMLAEFARVAESLSYATPTLSVVSNLTGRVAAPEVLCEPGYWVRQVREPVRFADGVATLAGLGVTRFVEVGPDATLTALVGECLGQDAVLVPVLRKDQPEPQTAVTALARLHVHGAPVDWTAVYGGGRRVQLPTYAFQRERYWLPPVPAAADLTGAGLDPAGHPLLGAVMESPDSGSLVLTGRLSLRALPWLADHTVGGTVLFPGAGFVEIAIRAGDEVGCGRLIDLTVTAPLVLDRTTGGRIRIVVAPLDGAGRRRVDVYSRAEDAPSAPWTLHASGSLGPAAAAIDAVGKTPSEAPDPSAAWPPAGADEVDLAGAYQRLAEHGYGYGPAFRGLYAAWISGPDIYAEVMLPDGLDPAGYGIHPALLDAVLHPLALAAGLTDAPMVPFAWSDVELHASAATSLRVRLRPTGPDTVAVVATDPVGRPVLSVGSLASRPMAPSDEQGRPTPPRDALFRVDWVAWRGAETPTVSSCAVLGTADPDLLTALTATHHQVRSFTDHVALAADRVSGAAPDLVFVALSADPATVGGLAEAARSFTIAALNLMREWVSDSRADSGRLVLVTRGAVAAVPGDAADDLVHAPLWGLVRAAQQEYPDRFSVLDLDGLDLPAATVVAALSSGEPGLAVRAGQVLVPRLAAVAPPPATALDLDPDGTVLVTGGTGALGAVVARHLVTAHGVRHLLLTSRRGPDSPGAETLRVELAELGATVTLAACDTADEEAVRRLLDGVPARRPLTAVIHAAGVVDDGVLTALTPERMDAVLRPKVDGAWHLHRLTAGLDLRAFLLFSSASGTLGAAGQANYAAANAFLDTLAHHRRVAGLAGQALAWGLWAEEGMAGGLQQADLARMARSGVLGLATRDGLTLLDAAAGTDAAALVPIRLDLAALRRRTAELPAILSALAGAPALARRRVATDTGTEADAWSRLAGLSGVELERALLTLVRATAAAVLGRDQPASIDPERGFLELGFDSLTALEFRNRLDTVTGRRLPATLIFDYRSPVELAAHLHAELVAARPTEPSGVEGPEAMAALEERLAALEAALESAAPDPAARARLGHRLRTLAAAWTATGDTTGAEAGHDIGAVSVEELFGILDEELESSA</sequence>
<dbReference type="SUPFAM" id="SSF53901">
    <property type="entry name" value="Thiolase-like"/>
    <property type="match status" value="1"/>
</dbReference>
<accession>A0ABV6M2R3</accession>
<feature type="region of interest" description="N-terminal hotdog fold" evidence="9">
    <location>
        <begin position="925"/>
        <end position="1049"/>
    </location>
</feature>
<keyword evidence="6" id="KW-0045">Antibiotic biosynthesis</keyword>
<dbReference type="PANTHER" id="PTHR43775">
    <property type="entry name" value="FATTY ACID SYNTHASE"/>
    <property type="match status" value="1"/>
</dbReference>
<evidence type="ECO:0000256" key="1">
    <source>
        <dbReference type="ARBA" id="ARBA00001957"/>
    </source>
</evidence>